<dbReference type="EMBL" id="SODA01000025">
    <property type="protein sequence ID" value="TDW00769.1"/>
    <property type="molecule type" value="Genomic_DNA"/>
</dbReference>
<sequence length="310" mass="33494">MSKTANKKVVCQKLIEFAEKDSDIVALTSDSRGSASMTEFGNQLPDQLVEVGIAEQNIVGMAAGLAAGGKKPFITSYAAFVTMRAIEQVKVDVAYSNVNVKIIGISGGVSYGPLGMSHHTLHDIAVMRAIPNIKMVMPADRYDTEKLMEELVDYQGPVYVRVGRNPVEDVHKSADYEFKIGKADQLRDGSDLTIIATGELVSTALKAANLLKKDDLSCRVINMHTLKPLDEKAIIKAAEDTGKIVTVEEHSIYGGLGSAVSQVVAENHPVPVKVFGIPDEPAVTGYPEDIFNEYGLTPANIAEKAKRMFN</sequence>
<dbReference type="InterPro" id="IPR005475">
    <property type="entry name" value="Transketolase-like_Pyr-bd"/>
</dbReference>
<dbReference type="AlphaFoldDB" id="A0A4V3G4K2"/>
<proteinExistence type="inferred from homology"/>
<protein>
    <submittedName>
        <fullName evidence="5">Transketolase</fullName>
    </submittedName>
</protein>
<organism evidence="5 6">
    <name type="scientific">Halanaerobium saccharolyticum</name>
    <dbReference type="NCBI Taxonomy" id="43595"/>
    <lineage>
        <taxon>Bacteria</taxon>
        <taxon>Bacillati</taxon>
        <taxon>Bacillota</taxon>
        <taxon>Clostridia</taxon>
        <taxon>Halanaerobiales</taxon>
        <taxon>Halanaerobiaceae</taxon>
        <taxon>Halanaerobium</taxon>
    </lineage>
</organism>
<dbReference type="CDD" id="cd07033">
    <property type="entry name" value="TPP_PYR_DXS_TK_like"/>
    <property type="match status" value="1"/>
</dbReference>
<feature type="domain" description="Transketolase-like pyrimidine-binding" evidence="4">
    <location>
        <begin position="4"/>
        <end position="170"/>
    </location>
</feature>
<reference evidence="5 6" key="1">
    <citation type="submission" date="2019-03" db="EMBL/GenBank/DDBJ databases">
        <title>Subsurface microbial communities from deep shales in Ohio and West Virginia, USA.</title>
        <authorList>
            <person name="Wrighton K."/>
        </authorList>
    </citation>
    <scope>NUCLEOTIDE SEQUENCE [LARGE SCALE GENOMIC DNA]</scope>
    <source>
        <strain evidence="5 6">MSL9.2</strain>
    </source>
</reference>
<evidence type="ECO:0000259" key="4">
    <source>
        <dbReference type="SMART" id="SM00861"/>
    </source>
</evidence>
<dbReference type="Proteomes" id="UP000294697">
    <property type="component" value="Unassembled WGS sequence"/>
</dbReference>
<dbReference type="SUPFAM" id="SSF52922">
    <property type="entry name" value="TK C-terminal domain-like"/>
    <property type="match status" value="1"/>
</dbReference>
<dbReference type="InterPro" id="IPR009014">
    <property type="entry name" value="Transketo_C/PFOR_II"/>
</dbReference>
<comment type="caution">
    <text evidence="5">The sequence shown here is derived from an EMBL/GenBank/DDBJ whole genome shotgun (WGS) entry which is preliminary data.</text>
</comment>
<evidence type="ECO:0000313" key="5">
    <source>
        <dbReference type="EMBL" id="TDW00769.1"/>
    </source>
</evidence>
<evidence type="ECO:0000256" key="3">
    <source>
        <dbReference type="ARBA" id="ARBA00023052"/>
    </source>
</evidence>
<dbReference type="RefSeq" id="WP_111573040.1">
    <property type="nucleotide sequence ID" value="NZ_QLME01000024.1"/>
</dbReference>
<dbReference type="PANTHER" id="PTHR43825:SF1">
    <property type="entry name" value="TRANSKETOLASE-LIKE PYRIMIDINE-BINDING DOMAIN-CONTAINING PROTEIN"/>
    <property type="match status" value="1"/>
</dbReference>
<keyword evidence="3" id="KW-0786">Thiamine pyrophosphate</keyword>
<dbReference type="SUPFAM" id="SSF52518">
    <property type="entry name" value="Thiamin diphosphate-binding fold (THDP-binding)"/>
    <property type="match status" value="1"/>
</dbReference>
<gene>
    <name evidence="5" type="ORF">C8C77_1259</name>
</gene>
<evidence type="ECO:0000256" key="1">
    <source>
        <dbReference type="ARBA" id="ARBA00001964"/>
    </source>
</evidence>
<dbReference type="InterPro" id="IPR051157">
    <property type="entry name" value="PDH/Transketolase"/>
</dbReference>
<evidence type="ECO:0000313" key="6">
    <source>
        <dbReference type="Proteomes" id="UP000294697"/>
    </source>
</evidence>
<dbReference type="OrthoDB" id="8732661at2"/>
<comment type="similarity">
    <text evidence="2">Belongs to the transketolase family.</text>
</comment>
<accession>A0A4V3G4K2</accession>
<dbReference type="FunFam" id="3.40.50.970:FF:000129">
    <property type="entry name" value="Transketolase"/>
    <property type="match status" value="1"/>
</dbReference>
<dbReference type="Gene3D" id="3.40.50.920">
    <property type="match status" value="1"/>
</dbReference>
<evidence type="ECO:0000256" key="2">
    <source>
        <dbReference type="ARBA" id="ARBA00007131"/>
    </source>
</evidence>
<dbReference type="InterPro" id="IPR033248">
    <property type="entry name" value="Transketolase_C"/>
</dbReference>
<dbReference type="Pfam" id="PF02780">
    <property type="entry name" value="Transketolase_C"/>
    <property type="match status" value="1"/>
</dbReference>
<dbReference type="InterPro" id="IPR029061">
    <property type="entry name" value="THDP-binding"/>
</dbReference>
<comment type="cofactor">
    <cofactor evidence="1">
        <name>thiamine diphosphate</name>
        <dbReference type="ChEBI" id="CHEBI:58937"/>
    </cofactor>
</comment>
<dbReference type="Gene3D" id="3.40.50.970">
    <property type="match status" value="1"/>
</dbReference>
<dbReference type="Pfam" id="PF02779">
    <property type="entry name" value="Transket_pyr"/>
    <property type="match status" value="1"/>
</dbReference>
<dbReference type="SMART" id="SM00861">
    <property type="entry name" value="Transket_pyr"/>
    <property type="match status" value="1"/>
</dbReference>
<dbReference type="PANTHER" id="PTHR43825">
    <property type="entry name" value="PYRUVATE DEHYDROGENASE E1 COMPONENT"/>
    <property type="match status" value="1"/>
</dbReference>
<name>A0A4V3G4K2_9FIRM</name>